<dbReference type="EMBL" id="MCIF01000002">
    <property type="protein sequence ID" value="RAQ96705.1"/>
    <property type="molecule type" value="Genomic_DNA"/>
</dbReference>
<feature type="domain" description="Glycosyltransferase subfamily 4-like N-terminal" evidence="2">
    <location>
        <begin position="14"/>
        <end position="182"/>
    </location>
</feature>
<evidence type="ECO:0000313" key="3">
    <source>
        <dbReference type="EMBL" id="RAQ96705.1"/>
    </source>
</evidence>
<evidence type="ECO:0000259" key="2">
    <source>
        <dbReference type="Pfam" id="PF13439"/>
    </source>
</evidence>
<dbReference type="InterPro" id="IPR028098">
    <property type="entry name" value="Glyco_trans_4-like_N"/>
</dbReference>
<name>A0A328VRH8_9CHLR</name>
<sequence>MKIGLVTPYDWSYPGGVREHVRHLAHEFRKMGLEVRILAPVSGDDERLAEEQVYKMAGASPVPFNGSIARVALNPYLGRRVRSVLQHERFDIIHLHEPLIPGLPLTVLRFSRAINIGTFHAFAAARITSTPYLAYASLHPFLRPYFRRLAGRIAVSPAAYQFVSRYFPADYRLIPNGVDLERFNIWNQPLPWFMDGKRNILFVGRFEKRKGAKYLLRAIPTIRERYPDTRFILVGEGGLKRGFERFVEKQGWQDVVFVGRVSAEELPRYFASAHVFCAPSIGGESLGVVLLEAMASGVPVVASNIEGYATVITHGLNGLLAPPRDSLALSMAICRLLEDEPLRRRLVEAGLQTSQQYAWPRIARRVVDYYQELLEERQLLHTLREREPV</sequence>
<dbReference type="Proteomes" id="UP000248706">
    <property type="component" value="Unassembled WGS sequence"/>
</dbReference>
<dbReference type="InterPro" id="IPR050194">
    <property type="entry name" value="Glycosyltransferase_grp1"/>
</dbReference>
<feature type="domain" description="Glycosyl transferase family 1" evidence="1">
    <location>
        <begin position="195"/>
        <end position="350"/>
    </location>
</feature>
<dbReference type="SUPFAM" id="SSF53756">
    <property type="entry name" value="UDP-Glycosyltransferase/glycogen phosphorylase"/>
    <property type="match status" value="1"/>
</dbReference>
<dbReference type="Pfam" id="PF00534">
    <property type="entry name" value="Glycos_transf_1"/>
    <property type="match status" value="1"/>
</dbReference>
<dbReference type="Pfam" id="PF13439">
    <property type="entry name" value="Glyco_transf_4"/>
    <property type="match status" value="1"/>
</dbReference>
<evidence type="ECO:0008006" key="5">
    <source>
        <dbReference type="Google" id="ProtNLM"/>
    </source>
</evidence>
<proteinExistence type="predicted"/>
<gene>
    <name evidence="3" type="ORF">A4R35_14265</name>
</gene>
<comment type="caution">
    <text evidence="3">The sequence shown here is derived from an EMBL/GenBank/DDBJ whole genome shotgun (WGS) entry which is preliminary data.</text>
</comment>
<dbReference type="PANTHER" id="PTHR45947">
    <property type="entry name" value="SULFOQUINOVOSYL TRANSFERASE SQD2"/>
    <property type="match status" value="1"/>
</dbReference>
<dbReference type="PANTHER" id="PTHR45947:SF3">
    <property type="entry name" value="SULFOQUINOVOSYL TRANSFERASE SQD2"/>
    <property type="match status" value="1"/>
</dbReference>
<dbReference type="Gene3D" id="3.40.50.2000">
    <property type="entry name" value="Glycogen Phosphorylase B"/>
    <property type="match status" value="2"/>
</dbReference>
<evidence type="ECO:0000259" key="1">
    <source>
        <dbReference type="Pfam" id="PF00534"/>
    </source>
</evidence>
<reference evidence="3 4" key="1">
    <citation type="submission" date="2016-08" db="EMBL/GenBank/DDBJ databases">
        <title>Analysis of Carbohydrate Active Enzymes in Thermogemmatispora T81 Reveals Carbohydrate Degradation Ability.</title>
        <authorList>
            <person name="Tomazini A."/>
            <person name="Lal S."/>
            <person name="Stott M."/>
            <person name="Henrissat B."/>
            <person name="Polikarpov I."/>
            <person name="Sparling R."/>
            <person name="Levin D.B."/>
        </authorList>
    </citation>
    <scope>NUCLEOTIDE SEQUENCE [LARGE SCALE GENOMIC DNA]</scope>
    <source>
        <strain evidence="3 4">T81</strain>
    </source>
</reference>
<protein>
    <recommendedName>
        <fullName evidence="5">Glycosyl transferase family 1</fullName>
    </recommendedName>
</protein>
<dbReference type="GO" id="GO:0016757">
    <property type="term" value="F:glycosyltransferase activity"/>
    <property type="evidence" value="ECO:0007669"/>
    <property type="project" value="InterPro"/>
</dbReference>
<dbReference type="InterPro" id="IPR001296">
    <property type="entry name" value="Glyco_trans_1"/>
</dbReference>
<keyword evidence="4" id="KW-1185">Reference proteome</keyword>
<dbReference type="OrthoDB" id="9795068at2"/>
<evidence type="ECO:0000313" key="4">
    <source>
        <dbReference type="Proteomes" id="UP000248706"/>
    </source>
</evidence>
<dbReference type="AlphaFoldDB" id="A0A328VRH8"/>
<dbReference type="RefSeq" id="WP_112430498.1">
    <property type="nucleotide sequence ID" value="NZ_MCIF01000002.1"/>
</dbReference>
<dbReference type="CDD" id="cd03801">
    <property type="entry name" value="GT4_PimA-like"/>
    <property type="match status" value="1"/>
</dbReference>
<accession>A0A328VRH8</accession>
<organism evidence="3 4">
    <name type="scientific">Thermogemmatispora tikiterensis</name>
    <dbReference type="NCBI Taxonomy" id="1825093"/>
    <lineage>
        <taxon>Bacteria</taxon>
        <taxon>Bacillati</taxon>
        <taxon>Chloroflexota</taxon>
        <taxon>Ktedonobacteria</taxon>
        <taxon>Thermogemmatisporales</taxon>
        <taxon>Thermogemmatisporaceae</taxon>
        <taxon>Thermogemmatispora</taxon>
    </lineage>
</organism>